<keyword evidence="8" id="KW-0234">DNA repair</keyword>
<gene>
    <name evidence="11" type="ORF">S01H1_79008</name>
</gene>
<dbReference type="Gene3D" id="1.10.10.10">
    <property type="entry name" value="Winged helix-like DNA-binding domain superfamily/Winged helix DNA-binding domain"/>
    <property type="match status" value="1"/>
</dbReference>
<evidence type="ECO:0000256" key="4">
    <source>
        <dbReference type="ARBA" id="ARBA00022490"/>
    </source>
</evidence>
<evidence type="ECO:0000259" key="10">
    <source>
        <dbReference type="Pfam" id="PF01035"/>
    </source>
</evidence>
<dbReference type="PANTHER" id="PTHR10815">
    <property type="entry name" value="METHYLATED-DNA--PROTEIN-CYSTEINE METHYLTRANSFERASE"/>
    <property type="match status" value="1"/>
</dbReference>
<evidence type="ECO:0000256" key="5">
    <source>
        <dbReference type="ARBA" id="ARBA00022603"/>
    </source>
</evidence>
<dbReference type="InterPro" id="IPR036388">
    <property type="entry name" value="WH-like_DNA-bd_sf"/>
</dbReference>
<comment type="catalytic activity">
    <reaction evidence="1">
        <text>a 4-O-methyl-thymidine in DNA + L-cysteinyl-[protein] = a thymidine in DNA + S-methyl-L-cysteinyl-[protein]</text>
        <dbReference type="Rhea" id="RHEA:53428"/>
        <dbReference type="Rhea" id="RHEA-COMP:10131"/>
        <dbReference type="Rhea" id="RHEA-COMP:10132"/>
        <dbReference type="Rhea" id="RHEA-COMP:13555"/>
        <dbReference type="Rhea" id="RHEA-COMP:13556"/>
        <dbReference type="ChEBI" id="CHEBI:29950"/>
        <dbReference type="ChEBI" id="CHEBI:82612"/>
        <dbReference type="ChEBI" id="CHEBI:137386"/>
        <dbReference type="ChEBI" id="CHEBI:137387"/>
        <dbReference type="EC" id="2.1.1.63"/>
    </reaction>
</comment>
<sequence length="164" mass="17660">MRYAIIDTELGQVGLVGSGAGLRRIILPQPSPGAVQELIVQGFPGAVADPNPFGDLPRRLGRYLKGEQVSFNDKLDLNGTSTFKRAVWVATRAIPYGQTRSYGWIARQIGNPGALRAVGQALAKNPLPIVVPCHRVIGKDGSLTGFEGGLEMKRRLLEIEASSR</sequence>
<dbReference type="InterPro" id="IPR014048">
    <property type="entry name" value="MethylDNA_cys_MeTrfase_DNA-bd"/>
</dbReference>
<dbReference type="PANTHER" id="PTHR10815:SF5">
    <property type="entry name" value="METHYLATED-DNA--PROTEIN-CYSTEINE METHYLTRANSFERASE"/>
    <property type="match status" value="1"/>
</dbReference>
<dbReference type="EMBL" id="BARS01053222">
    <property type="protein sequence ID" value="GAG49754.1"/>
    <property type="molecule type" value="Genomic_DNA"/>
</dbReference>
<dbReference type="InterPro" id="IPR023546">
    <property type="entry name" value="MGMT"/>
</dbReference>
<keyword evidence="5" id="KW-0489">Methyltransferase</keyword>
<evidence type="ECO:0000256" key="1">
    <source>
        <dbReference type="ARBA" id="ARBA00001286"/>
    </source>
</evidence>
<comment type="caution">
    <text evidence="11">The sequence shown here is derived from an EMBL/GenBank/DDBJ whole genome shotgun (WGS) entry which is preliminary data.</text>
</comment>
<dbReference type="CDD" id="cd06445">
    <property type="entry name" value="ATase"/>
    <property type="match status" value="1"/>
</dbReference>
<dbReference type="SUPFAM" id="SSF46767">
    <property type="entry name" value="Methylated DNA-protein cysteine methyltransferase, C-terminal domain"/>
    <property type="match status" value="1"/>
</dbReference>
<feature type="domain" description="Methylated-DNA-[protein]-cysteine S-methyltransferase DNA binding" evidence="10">
    <location>
        <begin position="83"/>
        <end position="161"/>
    </location>
</feature>
<dbReference type="FunFam" id="1.10.10.10:FF:000214">
    <property type="entry name" value="Methylated-DNA--protein-cysteine methyltransferase"/>
    <property type="match status" value="1"/>
</dbReference>
<keyword evidence="7" id="KW-0227">DNA damage</keyword>
<evidence type="ECO:0000256" key="2">
    <source>
        <dbReference type="ARBA" id="ARBA00008711"/>
    </source>
</evidence>
<dbReference type="GO" id="GO:0032259">
    <property type="term" value="P:methylation"/>
    <property type="evidence" value="ECO:0007669"/>
    <property type="project" value="UniProtKB-KW"/>
</dbReference>
<evidence type="ECO:0000313" key="11">
    <source>
        <dbReference type="EMBL" id="GAG49754.1"/>
    </source>
</evidence>
<dbReference type="InterPro" id="IPR036217">
    <property type="entry name" value="MethylDNA_cys_MeTrfase_DNAb"/>
</dbReference>
<comment type="catalytic activity">
    <reaction evidence="9">
        <text>a 6-O-methyl-2'-deoxyguanosine in DNA + L-cysteinyl-[protein] = S-methyl-L-cysteinyl-[protein] + a 2'-deoxyguanosine in DNA</text>
        <dbReference type="Rhea" id="RHEA:24000"/>
        <dbReference type="Rhea" id="RHEA-COMP:10131"/>
        <dbReference type="Rhea" id="RHEA-COMP:10132"/>
        <dbReference type="Rhea" id="RHEA-COMP:11367"/>
        <dbReference type="Rhea" id="RHEA-COMP:11368"/>
        <dbReference type="ChEBI" id="CHEBI:29950"/>
        <dbReference type="ChEBI" id="CHEBI:82612"/>
        <dbReference type="ChEBI" id="CHEBI:85445"/>
        <dbReference type="ChEBI" id="CHEBI:85448"/>
        <dbReference type="EC" id="2.1.1.63"/>
    </reaction>
</comment>
<evidence type="ECO:0000256" key="3">
    <source>
        <dbReference type="ARBA" id="ARBA00011918"/>
    </source>
</evidence>
<evidence type="ECO:0000256" key="8">
    <source>
        <dbReference type="ARBA" id="ARBA00023204"/>
    </source>
</evidence>
<evidence type="ECO:0000256" key="9">
    <source>
        <dbReference type="ARBA" id="ARBA00049348"/>
    </source>
</evidence>
<dbReference type="InterPro" id="IPR036631">
    <property type="entry name" value="MGMT_N_sf"/>
</dbReference>
<dbReference type="SUPFAM" id="SSF53155">
    <property type="entry name" value="Methylated DNA-protein cysteine methyltransferase domain"/>
    <property type="match status" value="1"/>
</dbReference>
<evidence type="ECO:0000256" key="6">
    <source>
        <dbReference type="ARBA" id="ARBA00022679"/>
    </source>
</evidence>
<keyword evidence="4" id="KW-0963">Cytoplasm</keyword>
<keyword evidence="6" id="KW-0808">Transferase</keyword>
<accession>X0Y1N4</accession>
<protein>
    <recommendedName>
        <fullName evidence="3">methylated-DNA--[protein]-cysteine S-methyltransferase</fullName>
        <ecNumber evidence="3">2.1.1.63</ecNumber>
    </recommendedName>
</protein>
<proteinExistence type="inferred from homology"/>
<organism evidence="11">
    <name type="scientific">marine sediment metagenome</name>
    <dbReference type="NCBI Taxonomy" id="412755"/>
    <lineage>
        <taxon>unclassified sequences</taxon>
        <taxon>metagenomes</taxon>
        <taxon>ecological metagenomes</taxon>
    </lineage>
</organism>
<dbReference type="InterPro" id="IPR001497">
    <property type="entry name" value="MethylDNA_cys_MeTrfase_AS"/>
</dbReference>
<reference evidence="11" key="1">
    <citation type="journal article" date="2014" name="Front. Microbiol.">
        <title>High frequency of phylogenetically diverse reductive dehalogenase-homologous genes in deep subseafloor sedimentary metagenomes.</title>
        <authorList>
            <person name="Kawai M."/>
            <person name="Futagami T."/>
            <person name="Toyoda A."/>
            <person name="Takaki Y."/>
            <person name="Nishi S."/>
            <person name="Hori S."/>
            <person name="Arai W."/>
            <person name="Tsubouchi T."/>
            <person name="Morono Y."/>
            <person name="Uchiyama I."/>
            <person name="Ito T."/>
            <person name="Fujiyama A."/>
            <person name="Inagaki F."/>
            <person name="Takami H."/>
        </authorList>
    </citation>
    <scope>NUCLEOTIDE SEQUENCE</scope>
    <source>
        <strain evidence="11">Expedition CK06-06</strain>
    </source>
</reference>
<dbReference type="GO" id="GO:0006281">
    <property type="term" value="P:DNA repair"/>
    <property type="evidence" value="ECO:0007669"/>
    <property type="project" value="UniProtKB-KW"/>
</dbReference>
<evidence type="ECO:0000256" key="7">
    <source>
        <dbReference type="ARBA" id="ARBA00022763"/>
    </source>
</evidence>
<name>X0Y1N4_9ZZZZ</name>
<comment type="similarity">
    <text evidence="2">Belongs to the MGMT family.</text>
</comment>
<dbReference type="AlphaFoldDB" id="X0Y1N4"/>
<dbReference type="Pfam" id="PF01035">
    <property type="entry name" value="DNA_binding_1"/>
    <property type="match status" value="1"/>
</dbReference>
<dbReference type="GO" id="GO:0003908">
    <property type="term" value="F:methylated-DNA-[protein]-cysteine S-methyltransferase activity"/>
    <property type="evidence" value="ECO:0007669"/>
    <property type="project" value="UniProtKB-EC"/>
</dbReference>
<dbReference type="PROSITE" id="PS00374">
    <property type="entry name" value="MGMT"/>
    <property type="match status" value="1"/>
</dbReference>
<dbReference type="NCBIfam" id="TIGR00589">
    <property type="entry name" value="ogt"/>
    <property type="match status" value="1"/>
</dbReference>
<dbReference type="HAMAP" id="MF_00772">
    <property type="entry name" value="OGT"/>
    <property type="match status" value="1"/>
</dbReference>
<dbReference type="EC" id="2.1.1.63" evidence="3"/>